<keyword evidence="3" id="KW-1003">Cell membrane</keyword>
<keyword evidence="14" id="KW-1185">Reference proteome</keyword>
<dbReference type="RefSeq" id="XP_067078064.1">
    <property type="nucleotide sequence ID" value="XM_067221963.1"/>
</dbReference>
<feature type="region of interest" description="Disordered" evidence="9">
    <location>
        <begin position="424"/>
        <end position="481"/>
    </location>
</feature>
<keyword evidence="6" id="KW-0472">Membrane</keyword>
<evidence type="ECO:0000259" key="11">
    <source>
        <dbReference type="Pfam" id="PF10659"/>
    </source>
</evidence>
<evidence type="ECO:0000259" key="12">
    <source>
        <dbReference type="Pfam" id="PF13206"/>
    </source>
</evidence>
<dbReference type="EMBL" id="CZPT02000583">
    <property type="protein sequence ID" value="SCU66641.1"/>
    <property type="molecule type" value="Genomic_DNA"/>
</dbReference>
<evidence type="ECO:0000256" key="1">
    <source>
        <dbReference type="ARBA" id="ARBA00002523"/>
    </source>
</evidence>
<proteinExistence type="predicted"/>
<evidence type="ECO:0000256" key="6">
    <source>
        <dbReference type="ARBA" id="ARBA00023136"/>
    </source>
</evidence>
<dbReference type="Pfam" id="PF13206">
    <property type="entry name" value="VSG_B"/>
    <property type="match status" value="1"/>
</dbReference>
<feature type="signal peptide" evidence="10">
    <location>
        <begin position="1"/>
        <end position="23"/>
    </location>
</feature>
<keyword evidence="5 10" id="KW-0732">Signal</keyword>
<dbReference type="InterPro" id="IPR025932">
    <property type="entry name" value="Trypano_VSG_B_N_dom"/>
</dbReference>
<evidence type="ECO:0000256" key="3">
    <source>
        <dbReference type="ARBA" id="ARBA00022475"/>
    </source>
</evidence>
<feature type="compositionally biased region" description="Basic and acidic residues" evidence="9">
    <location>
        <begin position="469"/>
        <end position="480"/>
    </location>
</feature>
<evidence type="ECO:0000313" key="14">
    <source>
        <dbReference type="Proteomes" id="UP000195570"/>
    </source>
</evidence>
<evidence type="ECO:0000256" key="7">
    <source>
        <dbReference type="ARBA" id="ARBA00023180"/>
    </source>
</evidence>
<comment type="function">
    <text evidence="1">VSG forms a coat on the surface of the parasite. The trypanosome evades the immune response of the host by expressing a series of antigenically distinct VSGs from an estimated 1000 VSG genes.</text>
</comment>
<dbReference type="InterPro" id="IPR019609">
    <property type="entry name" value="Variant_surf_glycoprt_trypan_C"/>
</dbReference>
<evidence type="ECO:0000256" key="9">
    <source>
        <dbReference type="SAM" id="MobiDB-lite"/>
    </source>
</evidence>
<feature type="domain" description="Trypanosome variant surface glycoprotein C-terminal" evidence="11">
    <location>
        <begin position="403"/>
        <end position="490"/>
    </location>
</feature>
<dbReference type="GO" id="GO:0098552">
    <property type="term" value="C:side of membrane"/>
    <property type="evidence" value="ECO:0007669"/>
    <property type="project" value="UniProtKB-KW"/>
</dbReference>
<protein>
    <submittedName>
        <fullName evidence="13">Trypanosomal VSG domain containing protein, putative</fullName>
    </submittedName>
</protein>
<keyword evidence="8" id="KW-0449">Lipoprotein</keyword>
<keyword evidence="4" id="KW-0336">GPI-anchor</keyword>
<evidence type="ECO:0000313" key="13">
    <source>
        <dbReference type="EMBL" id="SCU66641.1"/>
    </source>
</evidence>
<accession>A0A1G4I491</accession>
<keyword evidence="7" id="KW-0325">Glycoprotein</keyword>
<feature type="compositionally biased region" description="Basic and acidic residues" evidence="9">
    <location>
        <begin position="424"/>
        <end position="442"/>
    </location>
</feature>
<dbReference type="Proteomes" id="UP000195570">
    <property type="component" value="Unassembled WGS sequence"/>
</dbReference>
<dbReference type="GeneID" id="92379642"/>
<dbReference type="AlphaFoldDB" id="A0A1G4I491"/>
<evidence type="ECO:0000256" key="5">
    <source>
        <dbReference type="ARBA" id="ARBA00022729"/>
    </source>
</evidence>
<name>A0A1G4I491_TRYEQ</name>
<evidence type="ECO:0000256" key="10">
    <source>
        <dbReference type="SAM" id="SignalP"/>
    </source>
</evidence>
<evidence type="ECO:0000256" key="4">
    <source>
        <dbReference type="ARBA" id="ARBA00022622"/>
    </source>
</evidence>
<feature type="region of interest" description="Disordered" evidence="9">
    <location>
        <begin position="182"/>
        <end position="206"/>
    </location>
</feature>
<comment type="caution">
    <text evidence="13">The sequence shown here is derived from an EMBL/GenBank/DDBJ whole genome shotgun (WGS) entry which is preliminary data.</text>
</comment>
<dbReference type="GO" id="GO:0005886">
    <property type="term" value="C:plasma membrane"/>
    <property type="evidence" value="ECO:0007669"/>
    <property type="project" value="UniProtKB-SubCell"/>
</dbReference>
<gene>
    <name evidence="13" type="ORF">TEOVI_000570200</name>
</gene>
<evidence type="ECO:0000256" key="8">
    <source>
        <dbReference type="ARBA" id="ARBA00023288"/>
    </source>
</evidence>
<dbReference type="VEuPathDB" id="TriTrypDB:TEOVI_000570200"/>
<feature type="domain" description="Trypanosome variant surface glycoprotein B-type N-terminal" evidence="12">
    <location>
        <begin position="19"/>
        <end position="367"/>
    </location>
</feature>
<evidence type="ECO:0000256" key="2">
    <source>
        <dbReference type="ARBA" id="ARBA00004609"/>
    </source>
</evidence>
<sequence>MSNFQWIFALTVAALGTSRSGEAAATGDLTNAAAFSALCGVYNALTAPQTVVDVGGQLNALAADVGALNMSAAAPEFQALFDPKDPKTKAKHPSRPSAPADAVASWDMYYDFWLKSKQQMEANEKQRRLKAAIGLPPSAKVQLKELAEAAFKLPTAPELTKPKEKQQEFVEAANTAIYGGDPTTTSAGGGHANDRQAECGKTDGNKGTLSGKTLRNDFLCVCAASSEAQTKAKTCCDACAAPGGTQWTNPENGAKIFDHLKEHCSTFATEDQATPSAINGAIKGLITQASQNQGTNNAVQFVLGTIETSLTAGCCGQSSANGGMCVSYKDGTTKKAVIDWLRPAQTAAAALPALTAANKEAETLLAKAEHLNATAYTAMETALGIAIAKTNVIVSHKATNSDCSQHSKNQSECEKADNNCKWEGKNETEGTCKPKDGGKADKQTNTAGGAGDATKEGTAASTGCASHGIKADCENDKTGDKQNCAWRKGKEGETDEPDKFAALLF</sequence>
<dbReference type="Pfam" id="PF10659">
    <property type="entry name" value="Trypan_glycop_C"/>
    <property type="match status" value="1"/>
</dbReference>
<feature type="compositionally biased region" description="Basic and acidic residues" evidence="9">
    <location>
        <begin position="192"/>
        <end position="204"/>
    </location>
</feature>
<comment type="subcellular location">
    <subcellularLocation>
        <location evidence="2">Cell membrane</location>
        <topology evidence="2">Lipid-anchor</topology>
        <topology evidence="2">GPI-anchor</topology>
    </subcellularLocation>
</comment>
<reference evidence="13" key="1">
    <citation type="submission" date="2016-09" db="EMBL/GenBank/DDBJ databases">
        <authorList>
            <person name="Hebert L."/>
            <person name="Moumen B."/>
        </authorList>
    </citation>
    <scope>NUCLEOTIDE SEQUENCE [LARGE SCALE GENOMIC DNA]</scope>
    <source>
        <strain evidence="13">OVI</strain>
    </source>
</reference>
<feature type="chain" id="PRO_5009235179" evidence="10">
    <location>
        <begin position="24"/>
        <end position="505"/>
    </location>
</feature>
<organism evidence="13 14">
    <name type="scientific">Trypanosoma equiperdum</name>
    <dbReference type="NCBI Taxonomy" id="5694"/>
    <lineage>
        <taxon>Eukaryota</taxon>
        <taxon>Discoba</taxon>
        <taxon>Euglenozoa</taxon>
        <taxon>Kinetoplastea</taxon>
        <taxon>Metakinetoplastina</taxon>
        <taxon>Trypanosomatida</taxon>
        <taxon>Trypanosomatidae</taxon>
        <taxon>Trypanosoma</taxon>
    </lineage>
</organism>